<organism evidence="5 6">
    <name type="scientific">Aquamicrobium lusatiense</name>
    <dbReference type="NCBI Taxonomy" id="89772"/>
    <lineage>
        <taxon>Bacteria</taxon>
        <taxon>Pseudomonadati</taxon>
        <taxon>Pseudomonadota</taxon>
        <taxon>Alphaproteobacteria</taxon>
        <taxon>Hyphomicrobiales</taxon>
        <taxon>Phyllobacteriaceae</taxon>
        <taxon>Aquamicrobium</taxon>
    </lineage>
</organism>
<feature type="signal peptide" evidence="3">
    <location>
        <begin position="1"/>
        <end position="31"/>
    </location>
</feature>
<evidence type="ECO:0000256" key="3">
    <source>
        <dbReference type="SAM" id="SignalP"/>
    </source>
</evidence>
<comment type="subcellular location">
    <subcellularLocation>
        <location evidence="1">Periplasm</location>
    </subcellularLocation>
</comment>
<keyword evidence="6" id="KW-1185">Reference proteome</keyword>
<dbReference type="EMBL" id="JACHEU010000008">
    <property type="protein sequence ID" value="MBB6014658.1"/>
    <property type="molecule type" value="Genomic_DNA"/>
</dbReference>
<dbReference type="Gene3D" id="3.10.105.10">
    <property type="entry name" value="Dipeptide-binding Protein, Domain 3"/>
    <property type="match status" value="1"/>
</dbReference>
<name>A0A7W9VWZ2_9HYPH</name>
<proteinExistence type="inferred from homology"/>
<dbReference type="InterPro" id="IPR000914">
    <property type="entry name" value="SBP_5_dom"/>
</dbReference>
<dbReference type="Gene3D" id="3.90.76.10">
    <property type="entry name" value="Dipeptide-binding Protein, Domain 1"/>
    <property type="match status" value="1"/>
</dbReference>
<dbReference type="GO" id="GO:0015833">
    <property type="term" value="P:peptide transport"/>
    <property type="evidence" value="ECO:0007669"/>
    <property type="project" value="TreeGrafter"/>
</dbReference>
<evidence type="ECO:0000259" key="4">
    <source>
        <dbReference type="Pfam" id="PF00496"/>
    </source>
</evidence>
<dbReference type="Pfam" id="PF00496">
    <property type="entry name" value="SBP_bac_5"/>
    <property type="match status" value="1"/>
</dbReference>
<dbReference type="AlphaFoldDB" id="A0A7W9VWZ2"/>
<sequence>MARLNMRFRPLLAGAALSLLLVSGGAVPAFAATPADTLVQAWAFDDTITLDPAESFELSPAEFIGNTYDMLVRLDIDDTTKVKPGIAESWEISDDGLTYTFKLKPGIKFASGNPITAEDVAWSFERVVKLDKSPAFILTQFGLTADNVSETAKAVDDTTFVFTVDKPYAPSFVLNCLTATVGAVLDKKLVMEHAEAKTPSDDYKYDTDFGYGWLKTNYAGSGPFKIRDWRANEIVVLERNDNYYGEKPALNRVIYRHVKESATQRLMLEAGDVDVARNLEPGDYDAVQKNADLTTTDAPKGTVYYISLNQKNEALAKPEVREAFKYLVDYDAIGATLIKGIGEIHQTYQVKGVLGALDSNPYKLDVAKAKELLEKAGLKDGLSVTFDVRNTQPVTGIAESFQQTAAQAGVKIEIIPGDGKQTLTKYRARNHDLYIGQWGMDYWDPNTNADAFTSNPDNSDDAAVKSLAWRNAWDIPELTEQVKAALLERDNDKRAELYQKLQQEALDSSPFVMIYQQIEVAGVRNNVKGYRLGPSFDSNPLAPVSKD</sequence>
<dbReference type="InterPro" id="IPR030678">
    <property type="entry name" value="Peptide/Ni-bd"/>
</dbReference>
<evidence type="ECO:0000313" key="6">
    <source>
        <dbReference type="Proteomes" id="UP000533306"/>
    </source>
</evidence>
<reference evidence="5 6" key="1">
    <citation type="submission" date="2020-08" db="EMBL/GenBank/DDBJ databases">
        <title>Genomic Encyclopedia of Type Strains, Phase IV (KMG-IV): sequencing the most valuable type-strain genomes for metagenomic binning, comparative biology and taxonomic classification.</title>
        <authorList>
            <person name="Goeker M."/>
        </authorList>
    </citation>
    <scope>NUCLEOTIDE SEQUENCE [LARGE SCALE GENOMIC DNA]</scope>
    <source>
        <strain evidence="5 6">DSM 11099</strain>
    </source>
</reference>
<comment type="caution">
    <text evidence="5">The sequence shown here is derived from an EMBL/GenBank/DDBJ whole genome shotgun (WGS) entry which is preliminary data.</text>
</comment>
<dbReference type="GO" id="GO:0043190">
    <property type="term" value="C:ATP-binding cassette (ABC) transporter complex"/>
    <property type="evidence" value="ECO:0007669"/>
    <property type="project" value="InterPro"/>
</dbReference>
<evidence type="ECO:0000256" key="2">
    <source>
        <dbReference type="ARBA" id="ARBA00005695"/>
    </source>
</evidence>
<dbReference type="GO" id="GO:1904680">
    <property type="term" value="F:peptide transmembrane transporter activity"/>
    <property type="evidence" value="ECO:0007669"/>
    <property type="project" value="TreeGrafter"/>
</dbReference>
<dbReference type="Gene3D" id="3.40.190.10">
    <property type="entry name" value="Periplasmic binding protein-like II"/>
    <property type="match status" value="1"/>
</dbReference>
<dbReference type="PANTHER" id="PTHR30290">
    <property type="entry name" value="PERIPLASMIC BINDING COMPONENT OF ABC TRANSPORTER"/>
    <property type="match status" value="1"/>
</dbReference>
<protein>
    <submittedName>
        <fullName evidence="5">Peptide/nickel transport system substrate-binding protein</fullName>
    </submittedName>
</protein>
<accession>A0A7W9VWZ2</accession>
<dbReference type="PIRSF" id="PIRSF002741">
    <property type="entry name" value="MppA"/>
    <property type="match status" value="1"/>
</dbReference>
<dbReference type="RefSeq" id="WP_425488687.1">
    <property type="nucleotide sequence ID" value="NZ_JACHEU010000008.1"/>
</dbReference>
<dbReference type="InterPro" id="IPR039424">
    <property type="entry name" value="SBP_5"/>
</dbReference>
<gene>
    <name evidence="5" type="ORF">HNR59_004054</name>
</gene>
<dbReference type="Proteomes" id="UP000533306">
    <property type="component" value="Unassembled WGS sequence"/>
</dbReference>
<dbReference type="SUPFAM" id="SSF53850">
    <property type="entry name" value="Periplasmic binding protein-like II"/>
    <property type="match status" value="1"/>
</dbReference>
<dbReference type="GO" id="GO:0030288">
    <property type="term" value="C:outer membrane-bounded periplasmic space"/>
    <property type="evidence" value="ECO:0007669"/>
    <property type="project" value="UniProtKB-ARBA"/>
</dbReference>
<comment type="similarity">
    <text evidence="2">Belongs to the bacterial solute-binding protein 5 family.</text>
</comment>
<dbReference type="CDD" id="cd08512">
    <property type="entry name" value="PBP2_NikA_DppA_OppA_like_7"/>
    <property type="match status" value="1"/>
</dbReference>
<feature type="chain" id="PRO_5031296001" evidence="3">
    <location>
        <begin position="32"/>
        <end position="547"/>
    </location>
</feature>
<feature type="domain" description="Solute-binding protein family 5" evidence="4">
    <location>
        <begin position="81"/>
        <end position="459"/>
    </location>
</feature>
<evidence type="ECO:0000256" key="1">
    <source>
        <dbReference type="ARBA" id="ARBA00004418"/>
    </source>
</evidence>
<evidence type="ECO:0000313" key="5">
    <source>
        <dbReference type="EMBL" id="MBB6014658.1"/>
    </source>
</evidence>
<keyword evidence="3" id="KW-0732">Signal</keyword>